<feature type="domain" description="Helicase ATP-binding" evidence="8">
    <location>
        <begin position="232"/>
        <end position="532"/>
    </location>
</feature>
<dbReference type="EMBL" id="JANVFU010000001">
    <property type="protein sequence ID" value="KAJ3751494.1"/>
    <property type="molecule type" value="Genomic_DNA"/>
</dbReference>
<dbReference type="GO" id="GO:0005694">
    <property type="term" value="C:chromosome"/>
    <property type="evidence" value="ECO:0007669"/>
    <property type="project" value="UniProtKB-ARBA"/>
</dbReference>
<evidence type="ECO:0000256" key="4">
    <source>
        <dbReference type="ARBA" id="ARBA00022806"/>
    </source>
</evidence>
<dbReference type="FunFam" id="3.40.50.300:FF:000326">
    <property type="entry name" value="P-loop containing nucleoside triphosphate hydrolase"/>
    <property type="match status" value="1"/>
</dbReference>
<dbReference type="Pfam" id="PF13086">
    <property type="entry name" value="AAA_11"/>
    <property type="match status" value="1"/>
</dbReference>
<evidence type="ECO:0000313" key="10">
    <source>
        <dbReference type="Proteomes" id="UP001142393"/>
    </source>
</evidence>
<sequence length="737" mass="83985">LPYLKQNAQEASSLKRDEAHQKALQFKPDISELHRTLLSWDYQHDGQFPPKAQWQLHSVPDTFSDFKHYRAVFEPLLLMECWAQLLQSKDDPPEYYYCKITSRSYNGHWLDLEVEFSSELRREWFLTGNDVVLLRHQEGKNTLLAKALTGSFRRPRNNPAEAGLRCYLPPDTRDPGLDIWSQWEISKVFSTLHREYAALVAAQYYDFADRILRPYLALPVKVDAQDIKQMRDKHKVNEPQARAIVGALKSDGFVLIQGPPGTGKTSTICALISASLQTHAPSKRKNLEVRKVLLCAPSNAAIDEIVLRLKGRYPSLKVVRTGAPQSISLNVKEVSLDSLIEEKLGTEGQSKSREMTKEMVVARQEFQTVKNLRQDKIQELQKLRDSGSLSDSLETGVKQLTIKMAGLRQRLDNLQDKRKLESRRLDTVRCRARDEILREADVICSTLSGTGHESLEQYEFEMIIIDEAAQAVELSSLIPLRYKCTSCVMVGDPQQLPPTVISTEASQYQYNQSLFVRLQKQRPDAVHLLSIQYRMHPDISRLPSRIFYDNQLQDGPSMDVKTAQPWHTHSKLGTYRFFNVKRGLEETSGCSIKNRTEAQVAVALFNCLRKDFSAVDFSSRVGIVSMYSAQIRELKIAFEQRFGRDILTQVDFRTVDGFQGQEKDVIILSCVRAGPGIVNIGHVNDIRRMNVAITRAKSSLFILGNAATLERSNETWKKIVADSRDRNILAEVRIFTL</sequence>
<reference evidence="9 10" key="1">
    <citation type="journal article" date="2023" name="Proc. Natl. Acad. Sci. U.S.A.">
        <title>A global phylogenomic analysis of the shiitake genus Lentinula.</title>
        <authorList>
            <person name="Sierra-Patev S."/>
            <person name="Min B."/>
            <person name="Naranjo-Ortiz M."/>
            <person name="Looney B."/>
            <person name="Konkel Z."/>
            <person name="Slot J.C."/>
            <person name="Sakamoto Y."/>
            <person name="Steenwyk J.L."/>
            <person name="Rokas A."/>
            <person name="Carro J."/>
            <person name="Camarero S."/>
            <person name="Ferreira P."/>
            <person name="Molpeceres G."/>
            <person name="Ruiz-Duenas F.J."/>
            <person name="Serrano A."/>
            <person name="Henrissat B."/>
            <person name="Drula E."/>
            <person name="Hughes K.W."/>
            <person name="Mata J.L."/>
            <person name="Ishikawa N.K."/>
            <person name="Vargas-Isla R."/>
            <person name="Ushijima S."/>
            <person name="Smith C.A."/>
            <person name="Donoghue J."/>
            <person name="Ahrendt S."/>
            <person name="Andreopoulos W."/>
            <person name="He G."/>
            <person name="LaButti K."/>
            <person name="Lipzen A."/>
            <person name="Ng V."/>
            <person name="Riley R."/>
            <person name="Sandor L."/>
            <person name="Barry K."/>
            <person name="Martinez A.T."/>
            <person name="Xiao Y."/>
            <person name="Gibbons J.G."/>
            <person name="Terashima K."/>
            <person name="Grigoriev I.V."/>
            <person name="Hibbett D."/>
        </authorList>
    </citation>
    <scope>NUCLEOTIDE SEQUENCE [LARGE SCALE GENOMIC DNA]</scope>
    <source>
        <strain evidence="9 10">TFB7810</strain>
    </source>
</reference>
<dbReference type="GO" id="GO:0016604">
    <property type="term" value="C:nuclear body"/>
    <property type="evidence" value="ECO:0007669"/>
    <property type="project" value="TreeGrafter"/>
</dbReference>
<dbReference type="SMART" id="SM00487">
    <property type="entry name" value="DEXDc"/>
    <property type="match status" value="1"/>
</dbReference>
<keyword evidence="7" id="KW-0175">Coiled coil</keyword>
<dbReference type="Pfam" id="PF23576">
    <property type="entry name" value="SEN1_barrel"/>
    <property type="match status" value="1"/>
</dbReference>
<comment type="caution">
    <text evidence="9">The sequence shown here is derived from an EMBL/GenBank/DDBJ whole genome shotgun (WGS) entry which is preliminary data.</text>
</comment>
<gene>
    <name evidence="9" type="ORF">DFH05DRAFT_1570440</name>
</gene>
<evidence type="ECO:0000256" key="3">
    <source>
        <dbReference type="ARBA" id="ARBA00022801"/>
    </source>
</evidence>
<proteinExistence type="inferred from homology"/>
<dbReference type="InterPro" id="IPR047187">
    <property type="entry name" value="SF1_C_Upf1"/>
</dbReference>
<evidence type="ECO:0000313" key="9">
    <source>
        <dbReference type="EMBL" id="KAJ3751494.1"/>
    </source>
</evidence>
<dbReference type="GO" id="GO:0005524">
    <property type="term" value="F:ATP binding"/>
    <property type="evidence" value="ECO:0007669"/>
    <property type="project" value="UniProtKB-KW"/>
</dbReference>
<evidence type="ECO:0000259" key="8">
    <source>
        <dbReference type="SMART" id="SM00487"/>
    </source>
</evidence>
<dbReference type="InterPro" id="IPR041677">
    <property type="entry name" value="DNA2/NAM7_AAA_11"/>
</dbReference>
<dbReference type="InterPro" id="IPR041679">
    <property type="entry name" value="DNA2/NAM7-like_C"/>
</dbReference>
<dbReference type="InterPro" id="IPR045055">
    <property type="entry name" value="DNA2/NAM7-like"/>
</dbReference>
<dbReference type="SUPFAM" id="SSF52540">
    <property type="entry name" value="P-loop containing nucleoside triphosphate hydrolases"/>
    <property type="match status" value="1"/>
</dbReference>
<dbReference type="InterPro" id="IPR014001">
    <property type="entry name" value="Helicase_ATP-bd"/>
</dbReference>
<dbReference type="Proteomes" id="UP001142393">
    <property type="component" value="Unassembled WGS sequence"/>
</dbReference>
<evidence type="ECO:0000256" key="5">
    <source>
        <dbReference type="ARBA" id="ARBA00022840"/>
    </source>
</evidence>
<dbReference type="CDD" id="cd18808">
    <property type="entry name" value="SF1_C_Upf1"/>
    <property type="match status" value="1"/>
</dbReference>
<keyword evidence="3" id="KW-0378">Hydrolase</keyword>
<name>A0A9W8U464_9AGAR</name>
<dbReference type="GO" id="GO:0001147">
    <property type="term" value="F:transcription termination site sequence-specific DNA binding"/>
    <property type="evidence" value="ECO:0007669"/>
    <property type="project" value="TreeGrafter"/>
</dbReference>
<keyword evidence="5" id="KW-0067">ATP-binding</keyword>
<feature type="non-terminal residue" evidence="9">
    <location>
        <position position="1"/>
    </location>
</feature>
<evidence type="ECO:0000256" key="2">
    <source>
        <dbReference type="ARBA" id="ARBA00022741"/>
    </source>
</evidence>
<dbReference type="InterPro" id="IPR056474">
    <property type="entry name" value="SEN1_barrel"/>
</dbReference>
<keyword evidence="10" id="KW-1185">Reference proteome</keyword>
<keyword evidence="4" id="KW-0347">Helicase</keyword>
<accession>A0A9W8U464</accession>
<dbReference type="CDD" id="cd18042">
    <property type="entry name" value="DEXXQc_SETX"/>
    <property type="match status" value="1"/>
</dbReference>
<dbReference type="GO" id="GO:0003678">
    <property type="term" value="F:DNA helicase activity"/>
    <property type="evidence" value="ECO:0007669"/>
    <property type="project" value="UniProtKB-EC"/>
</dbReference>
<evidence type="ECO:0000256" key="7">
    <source>
        <dbReference type="SAM" id="Coils"/>
    </source>
</evidence>
<keyword evidence="2" id="KW-0547">Nucleotide-binding</keyword>
<dbReference type="InterPro" id="IPR027417">
    <property type="entry name" value="P-loop_NTPase"/>
</dbReference>
<feature type="coiled-coil region" evidence="7">
    <location>
        <begin position="397"/>
        <end position="431"/>
    </location>
</feature>
<dbReference type="PANTHER" id="PTHR10887">
    <property type="entry name" value="DNA2/NAM7 HELICASE FAMILY"/>
    <property type="match status" value="1"/>
</dbReference>
<comment type="similarity">
    <text evidence="1">Belongs to the DNA2/NAM7 helicase family.</text>
</comment>
<evidence type="ECO:0000256" key="6">
    <source>
        <dbReference type="ARBA" id="ARBA00048432"/>
    </source>
</evidence>
<dbReference type="PANTHER" id="PTHR10887:SF495">
    <property type="entry name" value="HELICASE SENATAXIN ISOFORM X1-RELATED"/>
    <property type="match status" value="1"/>
</dbReference>
<evidence type="ECO:0000256" key="1">
    <source>
        <dbReference type="ARBA" id="ARBA00007913"/>
    </source>
</evidence>
<organism evidence="9 10">
    <name type="scientific">Lentinula detonsa</name>
    <dbReference type="NCBI Taxonomy" id="2804962"/>
    <lineage>
        <taxon>Eukaryota</taxon>
        <taxon>Fungi</taxon>
        <taxon>Dikarya</taxon>
        <taxon>Basidiomycota</taxon>
        <taxon>Agaricomycotina</taxon>
        <taxon>Agaricomycetes</taxon>
        <taxon>Agaricomycetidae</taxon>
        <taxon>Agaricales</taxon>
        <taxon>Marasmiineae</taxon>
        <taxon>Omphalotaceae</taxon>
        <taxon>Lentinula</taxon>
    </lineage>
</organism>
<dbReference type="GO" id="GO:0016787">
    <property type="term" value="F:hydrolase activity"/>
    <property type="evidence" value="ECO:0007669"/>
    <property type="project" value="UniProtKB-KW"/>
</dbReference>
<feature type="non-terminal residue" evidence="9">
    <location>
        <position position="737"/>
    </location>
</feature>
<dbReference type="GO" id="GO:0006369">
    <property type="term" value="P:termination of RNA polymerase II transcription"/>
    <property type="evidence" value="ECO:0007669"/>
    <property type="project" value="TreeGrafter"/>
</dbReference>
<dbReference type="Gene3D" id="3.40.50.300">
    <property type="entry name" value="P-loop containing nucleotide triphosphate hydrolases"/>
    <property type="match status" value="2"/>
</dbReference>
<comment type="catalytic activity">
    <reaction evidence="6">
        <text>ATP + H2O = ADP + phosphate + H(+)</text>
        <dbReference type="Rhea" id="RHEA:13065"/>
        <dbReference type="ChEBI" id="CHEBI:15377"/>
        <dbReference type="ChEBI" id="CHEBI:15378"/>
        <dbReference type="ChEBI" id="CHEBI:30616"/>
        <dbReference type="ChEBI" id="CHEBI:43474"/>
        <dbReference type="ChEBI" id="CHEBI:456216"/>
        <dbReference type="EC" id="3.6.4.12"/>
    </reaction>
    <physiologicalReaction direction="left-to-right" evidence="6">
        <dbReference type="Rhea" id="RHEA:13066"/>
    </physiologicalReaction>
</comment>
<dbReference type="AlphaFoldDB" id="A0A9W8U464"/>
<dbReference type="Pfam" id="PF13087">
    <property type="entry name" value="AAA_12"/>
    <property type="match status" value="1"/>
</dbReference>
<protein>
    <submittedName>
        <fullName evidence="9">AAA domain-containing protein</fullName>
    </submittedName>
</protein>